<organism evidence="1 2">
    <name type="scientific">Auriscalpium vulgare</name>
    <dbReference type="NCBI Taxonomy" id="40419"/>
    <lineage>
        <taxon>Eukaryota</taxon>
        <taxon>Fungi</taxon>
        <taxon>Dikarya</taxon>
        <taxon>Basidiomycota</taxon>
        <taxon>Agaricomycotina</taxon>
        <taxon>Agaricomycetes</taxon>
        <taxon>Russulales</taxon>
        <taxon>Auriscalpiaceae</taxon>
        <taxon>Auriscalpium</taxon>
    </lineage>
</organism>
<dbReference type="Proteomes" id="UP000814033">
    <property type="component" value="Unassembled WGS sequence"/>
</dbReference>
<accession>A0ACB8RSG5</accession>
<evidence type="ECO:0000313" key="2">
    <source>
        <dbReference type="Proteomes" id="UP000814033"/>
    </source>
</evidence>
<evidence type="ECO:0000313" key="1">
    <source>
        <dbReference type="EMBL" id="KAI0047058.1"/>
    </source>
</evidence>
<keyword evidence="2" id="KW-1185">Reference proteome</keyword>
<proteinExistence type="predicted"/>
<gene>
    <name evidence="1" type="ORF">FA95DRAFT_1559486</name>
</gene>
<sequence>MEYNTMETALSLPYNASDRLGVATYDCGVDSPNVFLNDANDIQHDLEHFLAAQEAQRLSDPDGHTINNSAAVASRDFEPVVSPQANGYEEGYNDFSTSDGFATGVSSTVSRSFPKASEAMRRVKPILLPIAHTPTSISTNTSTRRNSILFHLPHIVPLCLH</sequence>
<reference evidence="1" key="1">
    <citation type="submission" date="2021-02" db="EMBL/GenBank/DDBJ databases">
        <authorList>
            <consortium name="DOE Joint Genome Institute"/>
            <person name="Ahrendt S."/>
            <person name="Looney B.P."/>
            <person name="Miyauchi S."/>
            <person name="Morin E."/>
            <person name="Drula E."/>
            <person name="Courty P.E."/>
            <person name="Chicoki N."/>
            <person name="Fauchery L."/>
            <person name="Kohler A."/>
            <person name="Kuo A."/>
            <person name="Labutti K."/>
            <person name="Pangilinan J."/>
            <person name="Lipzen A."/>
            <person name="Riley R."/>
            <person name="Andreopoulos W."/>
            <person name="He G."/>
            <person name="Johnson J."/>
            <person name="Barry K.W."/>
            <person name="Grigoriev I.V."/>
            <person name="Nagy L."/>
            <person name="Hibbett D."/>
            <person name="Henrissat B."/>
            <person name="Matheny P.B."/>
            <person name="Labbe J."/>
            <person name="Martin F."/>
        </authorList>
    </citation>
    <scope>NUCLEOTIDE SEQUENCE</scope>
    <source>
        <strain evidence="1">FP105234-sp</strain>
    </source>
</reference>
<dbReference type="EMBL" id="MU275912">
    <property type="protein sequence ID" value="KAI0047058.1"/>
    <property type="molecule type" value="Genomic_DNA"/>
</dbReference>
<name>A0ACB8RSG5_9AGAM</name>
<reference evidence="1" key="2">
    <citation type="journal article" date="2022" name="New Phytol.">
        <title>Evolutionary transition to the ectomycorrhizal habit in the genomes of a hyperdiverse lineage of mushroom-forming fungi.</title>
        <authorList>
            <person name="Looney B."/>
            <person name="Miyauchi S."/>
            <person name="Morin E."/>
            <person name="Drula E."/>
            <person name="Courty P.E."/>
            <person name="Kohler A."/>
            <person name="Kuo A."/>
            <person name="LaButti K."/>
            <person name="Pangilinan J."/>
            <person name="Lipzen A."/>
            <person name="Riley R."/>
            <person name="Andreopoulos W."/>
            <person name="He G."/>
            <person name="Johnson J."/>
            <person name="Nolan M."/>
            <person name="Tritt A."/>
            <person name="Barry K.W."/>
            <person name="Grigoriev I.V."/>
            <person name="Nagy L.G."/>
            <person name="Hibbett D."/>
            <person name="Henrissat B."/>
            <person name="Matheny P.B."/>
            <person name="Labbe J."/>
            <person name="Martin F.M."/>
        </authorList>
    </citation>
    <scope>NUCLEOTIDE SEQUENCE</scope>
    <source>
        <strain evidence="1">FP105234-sp</strain>
    </source>
</reference>
<protein>
    <submittedName>
        <fullName evidence="1">Uncharacterized protein</fullName>
    </submittedName>
</protein>
<comment type="caution">
    <text evidence="1">The sequence shown here is derived from an EMBL/GenBank/DDBJ whole genome shotgun (WGS) entry which is preliminary data.</text>
</comment>